<dbReference type="AlphaFoldDB" id="T1GR44"/>
<dbReference type="EnsemblMetazoa" id="MESCA006116-RA">
    <property type="protein sequence ID" value="MESCA006116-PA"/>
    <property type="gene ID" value="MESCA006116"/>
</dbReference>
<name>T1GR44_MEGSC</name>
<reference evidence="1" key="2">
    <citation type="submission" date="2015-06" db="UniProtKB">
        <authorList>
            <consortium name="EnsemblMetazoa"/>
        </authorList>
    </citation>
    <scope>IDENTIFICATION</scope>
</reference>
<dbReference type="STRING" id="36166.T1GR44"/>
<proteinExistence type="predicted"/>
<dbReference type="HOGENOM" id="CLU_2294841_0_0_1"/>
<sequence length="101" mass="11592">MYERKQGENFPRTFECGPGKSLNTILKQVNAKAHSSSFNVEAMMRISSRKQCLLISKEKRNCSNFDRAQVHCRISVTPERSPEVWGAKITKMFTKLLTLLL</sequence>
<reference evidence="2" key="1">
    <citation type="submission" date="2013-02" db="EMBL/GenBank/DDBJ databases">
        <authorList>
            <person name="Hughes D."/>
        </authorList>
    </citation>
    <scope>NUCLEOTIDE SEQUENCE</scope>
    <source>
        <strain>Durham</strain>
        <strain evidence="2">NC isolate 2 -- Noor lab</strain>
    </source>
</reference>
<evidence type="ECO:0000313" key="2">
    <source>
        <dbReference type="Proteomes" id="UP000015102"/>
    </source>
</evidence>
<organism evidence="1 2">
    <name type="scientific">Megaselia scalaris</name>
    <name type="common">Humpbacked fly</name>
    <name type="synonym">Phora scalaris</name>
    <dbReference type="NCBI Taxonomy" id="36166"/>
    <lineage>
        <taxon>Eukaryota</taxon>
        <taxon>Metazoa</taxon>
        <taxon>Ecdysozoa</taxon>
        <taxon>Arthropoda</taxon>
        <taxon>Hexapoda</taxon>
        <taxon>Insecta</taxon>
        <taxon>Pterygota</taxon>
        <taxon>Neoptera</taxon>
        <taxon>Endopterygota</taxon>
        <taxon>Diptera</taxon>
        <taxon>Brachycera</taxon>
        <taxon>Muscomorpha</taxon>
        <taxon>Platypezoidea</taxon>
        <taxon>Phoridae</taxon>
        <taxon>Megaseliini</taxon>
        <taxon>Megaselia</taxon>
    </lineage>
</organism>
<evidence type="ECO:0000313" key="1">
    <source>
        <dbReference type="EnsemblMetazoa" id="MESCA006116-PA"/>
    </source>
</evidence>
<protein>
    <submittedName>
        <fullName evidence="1">Uncharacterized protein</fullName>
    </submittedName>
</protein>
<keyword evidence="2" id="KW-1185">Reference proteome</keyword>
<dbReference type="EMBL" id="CAQQ02082297">
    <property type="status" value="NOT_ANNOTATED_CDS"/>
    <property type="molecule type" value="Genomic_DNA"/>
</dbReference>
<dbReference type="Proteomes" id="UP000015102">
    <property type="component" value="Unassembled WGS sequence"/>
</dbReference>
<accession>T1GR44</accession>